<keyword evidence="1" id="KW-0143">Chaperone</keyword>
<evidence type="ECO:0000313" key="3">
    <source>
        <dbReference type="EMBL" id="SFC15792.1"/>
    </source>
</evidence>
<evidence type="ECO:0000313" key="4">
    <source>
        <dbReference type="Proteomes" id="UP000199058"/>
    </source>
</evidence>
<dbReference type="Proteomes" id="UP000199058">
    <property type="component" value="Unassembled WGS sequence"/>
</dbReference>
<gene>
    <name evidence="3" type="ORF">SAMN05660443_1662</name>
</gene>
<reference evidence="3 4" key="1">
    <citation type="submission" date="2016-10" db="EMBL/GenBank/DDBJ databases">
        <authorList>
            <person name="de Groot N.N."/>
        </authorList>
    </citation>
    <scope>NUCLEOTIDE SEQUENCE [LARGE SCALE GENOMIC DNA]</scope>
    <source>
        <strain evidence="3 4">DSM 18438</strain>
    </source>
</reference>
<dbReference type="InterPro" id="IPR050817">
    <property type="entry name" value="DjlA_DnaK_co-chaperone"/>
</dbReference>
<dbReference type="AlphaFoldDB" id="A0A1I1GWY0"/>
<sequence>MTALQETRLFEEILEVLQEFPEGVNEHSLLKQLDQKGTVTLEADTFSDNVKLFRTHFLLYNALYQLRDDLWRTARGHLEITAVRIQLQPYNPGQAALQQHDPMRDYYLDIEQLEKTTQQDIETALNNFWKRLHQESVFTGGGLKAKALETLGLSEGVTAKQIKLSYRRLAMQHHPDRGGDPEKLQDINEAMEVLKPLLKSS</sequence>
<dbReference type="InterPro" id="IPR036869">
    <property type="entry name" value="J_dom_sf"/>
</dbReference>
<dbReference type="STRING" id="1122252.SAMN05660443_1662"/>
<dbReference type="InterPro" id="IPR001623">
    <property type="entry name" value="DnaJ_domain"/>
</dbReference>
<evidence type="ECO:0000259" key="2">
    <source>
        <dbReference type="PROSITE" id="PS50076"/>
    </source>
</evidence>
<accession>A0A1I1GWY0</accession>
<dbReference type="EMBL" id="FOLH01000003">
    <property type="protein sequence ID" value="SFC15792.1"/>
    <property type="molecule type" value="Genomic_DNA"/>
</dbReference>
<proteinExistence type="predicted"/>
<dbReference type="SUPFAM" id="SSF46565">
    <property type="entry name" value="Chaperone J-domain"/>
    <property type="match status" value="1"/>
</dbReference>
<name>A0A1I1GWY0_9GAMM</name>
<dbReference type="Pfam" id="PF12339">
    <property type="entry name" value="DNAJ_related"/>
    <property type="match status" value="1"/>
</dbReference>
<dbReference type="SMART" id="SM00271">
    <property type="entry name" value="DnaJ"/>
    <property type="match status" value="1"/>
</dbReference>
<dbReference type="PROSITE" id="PS50076">
    <property type="entry name" value="DNAJ_2"/>
    <property type="match status" value="1"/>
</dbReference>
<dbReference type="OrthoDB" id="581986at2"/>
<dbReference type="InterPro" id="IPR021059">
    <property type="entry name" value="DnaJ-related_N"/>
</dbReference>
<dbReference type="PANTHER" id="PTHR24074">
    <property type="entry name" value="CO-CHAPERONE PROTEIN DJLA"/>
    <property type="match status" value="1"/>
</dbReference>
<protein>
    <submittedName>
        <fullName evidence="3">DnaJ domain-containing protein</fullName>
    </submittedName>
</protein>
<dbReference type="Pfam" id="PF00226">
    <property type="entry name" value="DnaJ"/>
    <property type="match status" value="1"/>
</dbReference>
<feature type="domain" description="J" evidence="2">
    <location>
        <begin position="146"/>
        <end position="199"/>
    </location>
</feature>
<organism evidence="3 4">
    <name type="scientific">Marinospirillum celere</name>
    <dbReference type="NCBI Taxonomy" id="1122252"/>
    <lineage>
        <taxon>Bacteria</taxon>
        <taxon>Pseudomonadati</taxon>
        <taxon>Pseudomonadota</taxon>
        <taxon>Gammaproteobacteria</taxon>
        <taxon>Oceanospirillales</taxon>
        <taxon>Oceanospirillaceae</taxon>
        <taxon>Marinospirillum</taxon>
    </lineage>
</organism>
<dbReference type="Gene3D" id="1.10.287.110">
    <property type="entry name" value="DnaJ domain"/>
    <property type="match status" value="1"/>
</dbReference>
<dbReference type="PRINTS" id="PR00625">
    <property type="entry name" value="JDOMAIN"/>
</dbReference>
<keyword evidence="4" id="KW-1185">Reference proteome</keyword>
<dbReference type="CDD" id="cd06257">
    <property type="entry name" value="DnaJ"/>
    <property type="match status" value="1"/>
</dbReference>
<dbReference type="RefSeq" id="WP_091961873.1">
    <property type="nucleotide sequence ID" value="NZ_FOLH01000003.1"/>
</dbReference>
<evidence type="ECO:0000256" key="1">
    <source>
        <dbReference type="ARBA" id="ARBA00023186"/>
    </source>
</evidence>